<dbReference type="InParanoid" id="A0A1Q3AQK0"/>
<proteinExistence type="predicted"/>
<dbReference type="EMBL" id="BDDD01000043">
    <property type="protein sequence ID" value="GAV57833.1"/>
    <property type="molecule type" value="Genomic_DNA"/>
</dbReference>
<keyword evidence="2" id="KW-1185">Reference proteome</keyword>
<dbReference type="AlphaFoldDB" id="A0A1Q3AQK0"/>
<reference evidence="2" key="1">
    <citation type="submission" date="2016-04" db="EMBL/GenBank/DDBJ databases">
        <title>Cephalotus genome sequencing.</title>
        <authorList>
            <person name="Fukushima K."/>
            <person name="Hasebe M."/>
            <person name="Fang X."/>
        </authorList>
    </citation>
    <scope>NUCLEOTIDE SEQUENCE [LARGE SCALE GENOMIC DNA]</scope>
    <source>
        <strain evidence="2">cv. St1</strain>
    </source>
</reference>
<name>A0A1Q3AQK0_CEPFO</name>
<dbReference type="Proteomes" id="UP000187406">
    <property type="component" value="Unassembled WGS sequence"/>
</dbReference>
<feature type="non-terminal residue" evidence="1">
    <location>
        <position position="1"/>
    </location>
</feature>
<evidence type="ECO:0000313" key="2">
    <source>
        <dbReference type="Proteomes" id="UP000187406"/>
    </source>
</evidence>
<dbReference type="GO" id="GO:0005634">
    <property type="term" value="C:nucleus"/>
    <property type="evidence" value="ECO:0007669"/>
    <property type="project" value="TreeGrafter"/>
</dbReference>
<evidence type="ECO:0008006" key="3">
    <source>
        <dbReference type="Google" id="ProtNLM"/>
    </source>
</evidence>
<accession>A0A1Q3AQK0</accession>
<protein>
    <recommendedName>
        <fullName evidence="3">SHSP domain-containing protein</fullName>
    </recommendedName>
</protein>
<sequence length="170" mass="18353">NDTQSPMPHQHVLSVAPLNSVPYIGPPSDTTSLPTKGETEAVERVGPTMIYFPSNAREEWELLTGSTKFGIVLSGCAASGTVGPVLRLMTLGESEESFYFCVKLPGVSRDETNAEDFSCDIQPDGRILIKGVTTTGKKIVCKSGQIFRMMTQNLPPPGHFSMKFQLSGSV</sequence>
<evidence type="ECO:0000313" key="1">
    <source>
        <dbReference type="EMBL" id="GAV57833.1"/>
    </source>
</evidence>
<dbReference type="PANTHER" id="PTHR34661:SF8">
    <property type="entry name" value="ALPHA-CRYSTALLIN DOMAIN-CONTAINING PROTEIN 22.3"/>
    <property type="match status" value="1"/>
</dbReference>
<dbReference type="OrthoDB" id="1512991at2759"/>
<dbReference type="InterPro" id="IPR039321">
    <property type="entry name" value="IDM2/3-like"/>
</dbReference>
<organism evidence="1 2">
    <name type="scientific">Cephalotus follicularis</name>
    <name type="common">Albany pitcher plant</name>
    <dbReference type="NCBI Taxonomy" id="3775"/>
    <lineage>
        <taxon>Eukaryota</taxon>
        <taxon>Viridiplantae</taxon>
        <taxon>Streptophyta</taxon>
        <taxon>Embryophyta</taxon>
        <taxon>Tracheophyta</taxon>
        <taxon>Spermatophyta</taxon>
        <taxon>Magnoliopsida</taxon>
        <taxon>eudicotyledons</taxon>
        <taxon>Gunneridae</taxon>
        <taxon>Pentapetalae</taxon>
        <taxon>rosids</taxon>
        <taxon>fabids</taxon>
        <taxon>Oxalidales</taxon>
        <taxon>Cephalotaceae</taxon>
        <taxon>Cephalotus</taxon>
    </lineage>
</organism>
<feature type="non-terminal residue" evidence="1">
    <location>
        <position position="170"/>
    </location>
</feature>
<gene>
    <name evidence="1" type="ORF">CFOL_v3_01369</name>
</gene>
<comment type="caution">
    <text evidence="1">The sequence shown here is derived from an EMBL/GenBank/DDBJ whole genome shotgun (WGS) entry which is preliminary data.</text>
</comment>
<dbReference type="PANTHER" id="PTHR34661">
    <property type="entry name" value="INCREASED DNA METHYLATION 3"/>
    <property type="match status" value="1"/>
</dbReference>
<dbReference type="FunCoup" id="A0A1Q3AQK0">
    <property type="interactions" value="623"/>
</dbReference>